<sequence>PRHHIFINDTATSYVVAVARVICGEAVQPLWQLVFRIPRGIQMQKAPSAAANLSSGNHGWLARYSTSSAVTLKPSECQHALELLEEVGRSQAWVPCTCVQPPTRSQKSIKMNVNVRTLLSAAFFKFIKALEYETANPDQDGPSEHPTAGNRRPTSSRHSYDDFADSGVVPLPPPPQAPANTASRASAFSDEKTHQSPQDLSLDRTASNGISTGTAHQRSPVGRGGSYMA</sequence>
<feature type="region of interest" description="Disordered" evidence="1">
    <location>
        <begin position="135"/>
        <end position="229"/>
    </location>
</feature>
<dbReference type="GeneID" id="19341607"/>
<keyword evidence="3" id="KW-1185">Reference proteome</keyword>
<protein>
    <submittedName>
        <fullName evidence="2">Uncharacterized protein</fullName>
    </submittedName>
</protein>
<dbReference type="HOGENOM" id="CLU_1212311_0_0_1"/>
<name>M3AQF2_PSEFD</name>
<gene>
    <name evidence="2" type="ORF">MYCFIDRAFT_79591</name>
</gene>
<organism evidence="2 3">
    <name type="scientific">Pseudocercospora fijiensis (strain CIRAD86)</name>
    <name type="common">Black leaf streak disease fungus</name>
    <name type="synonym">Mycosphaerella fijiensis</name>
    <dbReference type="NCBI Taxonomy" id="383855"/>
    <lineage>
        <taxon>Eukaryota</taxon>
        <taxon>Fungi</taxon>
        <taxon>Dikarya</taxon>
        <taxon>Ascomycota</taxon>
        <taxon>Pezizomycotina</taxon>
        <taxon>Dothideomycetes</taxon>
        <taxon>Dothideomycetidae</taxon>
        <taxon>Mycosphaerellales</taxon>
        <taxon>Mycosphaerellaceae</taxon>
        <taxon>Pseudocercospora</taxon>
    </lineage>
</organism>
<dbReference type="RefSeq" id="XP_007930060.1">
    <property type="nucleotide sequence ID" value="XM_007931869.1"/>
</dbReference>
<proteinExistence type="predicted"/>
<dbReference type="KEGG" id="pfj:MYCFIDRAFT_79591"/>
<evidence type="ECO:0000313" key="3">
    <source>
        <dbReference type="Proteomes" id="UP000016932"/>
    </source>
</evidence>
<reference evidence="2 3" key="1">
    <citation type="journal article" date="2012" name="PLoS Pathog.">
        <title>Diverse lifestyles and strategies of plant pathogenesis encoded in the genomes of eighteen Dothideomycetes fungi.</title>
        <authorList>
            <person name="Ohm R.A."/>
            <person name="Feau N."/>
            <person name="Henrissat B."/>
            <person name="Schoch C.L."/>
            <person name="Horwitz B.A."/>
            <person name="Barry K.W."/>
            <person name="Condon B.J."/>
            <person name="Copeland A.C."/>
            <person name="Dhillon B."/>
            <person name="Glaser F."/>
            <person name="Hesse C.N."/>
            <person name="Kosti I."/>
            <person name="LaButti K."/>
            <person name="Lindquist E.A."/>
            <person name="Lucas S."/>
            <person name="Salamov A.A."/>
            <person name="Bradshaw R.E."/>
            <person name="Ciuffetti L."/>
            <person name="Hamelin R.C."/>
            <person name="Kema G.H.J."/>
            <person name="Lawrence C."/>
            <person name="Scott J.A."/>
            <person name="Spatafora J.W."/>
            <person name="Turgeon B.G."/>
            <person name="de Wit P.J.G.M."/>
            <person name="Zhong S."/>
            <person name="Goodwin S.B."/>
            <person name="Grigoriev I.V."/>
        </authorList>
    </citation>
    <scope>NUCLEOTIDE SEQUENCE [LARGE SCALE GENOMIC DNA]</scope>
    <source>
        <strain evidence="2 3">CIRAD86</strain>
    </source>
</reference>
<feature type="compositionally biased region" description="Polar residues" evidence="1">
    <location>
        <begin position="195"/>
        <end position="217"/>
    </location>
</feature>
<dbReference type="VEuPathDB" id="FungiDB:MYCFIDRAFT_79591"/>
<dbReference type="AlphaFoldDB" id="M3AQF2"/>
<dbReference type="EMBL" id="KB446562">
    <property type="protein sequence ID" value="EME79308.1"/>
    <property type="molecule type" value="Genomic_DNA"/>
</dbReference>
<feature type="non-terminal residue" evidence="2">
    <location>
        <position position="229"/>
    </location>
</feature>
<evidence type="ECO:0000313" key="2">
    <source>
        <dbReference type="EMBL" id="EME79308.1"/>
    </source>
</evidence>
<accession>M3AQF2</accession>
<evidence type="ECO:0000256" key="1">
    <source>
        <dbReference type="SAM" id="MobiDB-lite"/>
    </source>
</evidence>
<dbReference type="Proteomes" id="UP000016932">
    <property type="component" value="Unassembled WGS sequence"/>
</dbReference>